<feature type="region of interest" description="Disordered" evidence="4">
    <location>
        <begin position="779"/>
        <end position="849"/>
    </location>
</feature>
<gene>
    <name evidence="5" type="primary">POL5_2</name>
    <name evidence="5" type="ORF">IWQ60_006586</name>
</gene>
<feature type="compositionally biased region" description="Basic and acidic residues" evidence="4">
    <location>
        <begin position="1290"/>
        <end position="1306"/>
    </location>
</feature>
<dbReference type="GO" id="GO:0005730">
    <property type="term" value="C:nucleolus"/>
    <property type="evidence" value="ECO:0007669"/>
    <property type="project" value="InterPro"/>
</dbReference>
<feature type="compositionally biased region" description="Acidic residues" evidence="4">
    <location>
        <begin position="1334"/>
        <end position="1345"/>
    </location>
</feature>
<dbReference type="Pfam" id="PF04931">
    <property type="entry name" value="DNA_pol_phi"/>
    <property type="match status" value="1"/>
</dbReference>
<keyword evidence="5" id="KW-0548">Nucleotidyltransferase</keyword>
<evidence type="ECO:0000313" key="5">
    <source>
        <dbReference type="EMBL" id="KAJ1922132.1"/>
    </source>
</evidence>
<accession>A0A9W8A7H8</accession>
<dbReference type="OrthoDB" id="342531at2759"/>
<dbReference type="EMBL" id="JANBPT010000400">
    <property type="protein sequence ID" value="KAJ1922132.1"/>
    <property type="molecule type" value="Genomic_DNA"/>
</dbReference>
<feature type="region of interest" description="Disordered" evidence="4">
    <location>
        <begin position="1270"/>
        <end position="1380"/>
    </location>
</feature>
<feature type="region of interest" description="Disordered" evidence="4">
    <location>
        <begin position="1175"/>
        <end position="1194"/>
    </location>
</feature>
<comment type="caution">
    <text evidence="5">The sequence shown here is derived from an EMBL/GenBank/DDBJ whole genome shotgun (WGS) entry which is preliminary data.</text>
</comment>
<feature type="compositionally biased region" description="Acidic residues" evidence="4">
    <location>
        <begin position="780"/>
        <end position="811"/>
    </location>
</feature>
<dbReference type="PANTHER" id="PTHR13213:SF2">
    <property type="entry name" value="MYB-BINDING PROTEIN 1A"/>
    <property type="match status" value="1"/>
</dbReference>
<evidence type="ECO:0000256" key="2">
    <source>
        <dbReference type="ARBA" id="ARBA00006809"/>
    </source>
</evidence>
<sequence>MPLPDVTQTVVDLLWPLASEDAAERQTAASSLLTHLIKIQATFDEKRKQDKLPAAEPCSVRSEAEATALCAPDVLYVFKRLVGGLCSGRKRARQGFSVALTELLVRFPRIAPSFLLDRLDKVVAEYSDAGSESPDCTLGRLFGYLCLIQSGSVVLPSCPTSEVAGTVQGLLDLAAKKPTVRESCFEALIMLVHKLADRSVRSSTPGKGSKAAKHGKSGDVAAEAVAQTLLDHLAVSDLHTPDDVALLLALQRRFPGLPYDVAFPTWNTGNILARATLSRLVAALSSLTAKNPAPAVAGWLPPVHAVWRELFDIYYPASDGDRAGLGIPWFQSRVSFQELWSATVGHVYFRPRKVPERKHRGLLLLASAVQRVQDEDLSALFTRAARDTLGRAADDAQSPLRQAAVEALEAVVAVAKKRPITAPLLAIQLVRVPGAAVGRTVATLLKSMTADHLHAYLDHLVATFAQPLPAADIAATPQTDADRAALDEATDDRRQWVCQELETLLRSSQLPRDARLFRRITEFFLVYGVFAPAAPLKVSAGLTAPLPAPNPVVSDTISQVCRDHFLGLVNEVKRLLPGIEFSAGDKTQAAARRTPAGDVTVALQFATHLLNITQALIASGRVALHQSLGADEQASYKQAVTLFKSLDPTAATTATPKTKAKAKKSQATAHDPRRPAFRLFVVYQIFRFLDDPEALADELTETVTAIKALTNPSPAKAKLKVTATSESDPLDVLLDTLVSFLSVSSGIHVTLVSEVFVSLIGDLRPSSVELIKEVLTSDPDANDLMDVGTDDDDDEEEEEADGDLSDSEESGSDGSSKSDQDESDDSDKDDDDDEESDDDSDDETEADEELRRQVREALGRAALDDPASDSEQEELLDDNQMEAFDSKLGEIFALRSDLRKNRRSVGQQRLEAKRHMAEFKGRLLKVLEYPLIDPTHSNAAPPASYLRQLLDIATATLGQASGTKDAELALHKKALGLAAGVARVYKRHPPTGFNAEAAVTFAEEVSALLAVTLPRSNGHNKYKDPVSQLYKQIAGPLLQAALMAAVISNSTSTVAQATPILLKPVLPLCEGRAATSSEFIVTFSHLPAPLSFPLAQRLLAFADPTRRKVPAPRIAAAYEFAAGTIDIACRAASVNDTPDKTVLDALAQDLMPQMVQASVTLLTWMLHTHTPAAGSLTNGSAKSTKASSSNAVAQLDRPRLRSCLKAVSTAVRAANRVQSMHPQASALWHDNAALRTALTNARQANRKTPAIKAMLDQLAHLIDPALAESNATPAAKDTKMMKKKPKSGVKTKDDGKESRPIKEISKAKSTKTATPEKAKATKKKDTIPAAAAMEVDDEEEEEEESIFAGMAKRVGKPADQSRQKKKARKESSTPKKASTK</sequence>
<evidence type="ECO:0000256" key="1">
    <source>
        <dbReference type="ARBA" id="ARBA00004123"/>
    </source>
</evidence>
<dbReference type="GO" id="GO:0003887">
    <property type="term" value="F:DNA-directed DNA polymerase activity"/>
    <property type="evidence" value="ECO:0007669"/>
    <property type="project" value="UniProtKB-KW"/>
</dbReference>
<organism evidence="5 6">
    <name type="scientific">Tieghemiomyces parasiticus</name>
    <dbReference type="NCBI Taxonomy" id="78921"/>
    <lineage>
        <taxon>Eukaryota</taxon>
        <taxon>Fungi</taxon>
        <taxon>Fungi incertae sedis</taxon>
        <taxon>Zoopagomycota</taxon>
        <taxon>Kickxellomycotina</taxon>
        <taxon>Dimargaritomycetes</taxon>
        <taxon>Dimargaritales</taxon>
        <taxon>Dimargaritaceae</taxon>
        <taxon>Tieghemiomyces</taxon>
    </lineage>
</organism>
<feature type="compositionally biased region" description="Low complexity" evidence="4">
    <location>
        <begin position="1177"/>
        <end position="1190"/>
    </location>
</feature>
<keyword evidence="5" id="KW-0239">DNA-directed DNA polymerase</keyword>
<keyword evidence="6" id="KW-1185">Reference proteome</keyword>
<dbReference type="InterPro" id="IPR016024">
    <property type="entry name" value="ARM-type_fold"/>
</dbReference>
<dbReference type="GO" id="GO:0006355">
    <property type="term" value="P:regulation of DNA-templated transcription"/>
    <property type="evidence" value="ECO:0007669"/>
    <property type="project" value="InterPro"/>
</dbReference>
<dbReference type="Proteomes" id="UP001150569">
    <property type="component" value="Unassembled WGS sequence"/>
</dbReference>
<dbReference type="GO" id="GO:0003677">
    <property type="term" value="F:DNA binding"/>
    <property type="evidence" value="ECO:0007669"/>
    <property type="project" value="InterPro"/>
</dbReference>
<keyword evidence="3" id="KW-0539">Nucleus</keyword>
<dbReference type="PANTHER" id="PTHR13213">
    <property type="entry name" value="MYB-BINDING PROTEIN 1A FAMILY MEMBER"/>
    <property type="match status" value="1"/>
</dbReference>
<dbReference type="EC" id="2.7.7.7" evidence="5"/>
<comment type="similarity">
    <text evidence="2">Belongs to the MYBBP1A family.</text>
</comment>
<evidence type="ECO:0000256" key="4">
    <source>
        <dbReference type="SAM" id="MobiDB-lite"/>
    </source>
</evidence>
<evidence type="ECO:0000256" key="3">
    <source>
        <dbReference type="ARBA" id="ARBA00023242"/>
    </source>
</evidence>
<feature type="compositionally biased region" description="Basic and acidic residues" evidence="4">
    <location>
        <begin position="1314"/>
        <end position="1326"/>
    </location>
</feature>
<name>A0A9W8A7H8_9FUNG</name>
<dbReference type="InterPro" id="IPR007015">
    <property type="entry name" value="DNA_pol_V/MYBBP1A"/>
</dbReference>
<reference evidence="5" key="1">
    <citation type="submission" date="2022-07" db="EMBL/GenBank/DDBJ databases">
        <title>Phylogenomic reconstructions and comparative analyses of Kickxellomycotina fungi.</title>
        <authorList>
            <person name="Reynolds N.K."/>
            <person name="Stajich J.E."/>
            <person name="Barry K."/>
            <person name="Grigoriev I.V."/>
            <person name="Crous P."/>
            <person name="Smith M.E."/>
        </authorList>
    </citation>
    <scope>NUCLEOTIDE SEQUENCE</scope>
    <source>
        <strain evidence="5">RSA 861</strain>
    </source>
</reference>
<proteinExistence type="inferred from homology"/>
<comment type="subcellular location">
    <subcellularLocation>
        <location evidence="1">Nucleus</location>
    </subcellularLocation>
</comment>
<protein>
    <submittedName>
        <fullName evidence="5">DNA-directed DNA polymerase</fullName>
        <ecNumber evidence="5">2.7.7.7</ecNumber>
    </submittedName>
</protein>
<dbReference type="SUPFAM" id="SSF48371">
    <property type="entry name" value="ARM repeat"/>
    <property type="match status" value="1"/>
</dbReference>
<keyword evidence="5" id="KW-0808">Transferase</keyword>
<evidence type="ECO:0000313" key="6">
    <source>
        <dbReference type="Proteomes" id="UP001150569"/>
    </source>
</evidence>
<feature type="compositionally biased region" description="Acidic residues" evidence="4">
    <location>
        <begin position="821"/>
        <end position="848"/>
    </location>
</feature>